<dbReference type="Proteomes" id="UP001165679">
    <property type="component" value="Unassembled WGS sequence"/>
</dbReference>
<keyword evidence="3" id="KW-1185">Reference proteome</keyword>
<comment type="caution">
    <text evidence="2">The sequence shown here is derived from an EMBL/GenBank/DDBJ whole genome shotgun (WGS) entry which is preliminary data.</text>
</comment>
<reference evidence="2" key="2">
    <citation type="submission" date="2022-10" db="EMBL/GenBank/DDBJ databases">
        <authorList>
            <person name="Trinh H.N."/>
        </authorList>
    </citation>
    <scope>NUCLEOTIDE SEQUENCE</scope>
    <source>
        <strain evidence="2">RN2-1</strain>
    </source>
</reference>
<feature type="domain" description="Carrier" evidence="1">
    <location>
        <begin position="4"/>
        <end position="78"/>
    </location>
</feature>
<evidence type="ECO:0000313" key="2">
    <source>
        <dbReference type="EMBL" id="MCW3475400.1"/>
    </source>
</evidence>
<organism evidence="2 3">
    <name type="scientific">Limobrevibacterium gyesilva</name>
    <dbReference type="NCBI Taxonomy" id="2991712"/>
    <lineage>
        <taxon>Bacteria</taxon>
        <taxon>Pseudomonadati</taxon>
        <taxon>Pseudomonadota</taxon>
        <taxon>Alphaproteobacteria</taxon>
        <taxon>Acetobacterales</taxon>
        <taxon>Acetobacteraceae</taxon>
        <taxon>Limobrevibacterium</taxon>
    </lineage>
</organism>
<dbReference type="EMBL" id="JAPDNT010000008">
    <property type="protein sequence ID" value="MCW3475400.1"/>
    <property type="molecule type" value="Genomic_DNA"/>
</dbReference>
<dbReference type="RefSeq" id="WP_264714112.1">
    <property type="nucleotide sequence ID" value="NZ_JAPDNT010000008.1"/>
</dbReference>
<evidence type="ECO:0000259" key="1">
    <source>
        <dbReference type="PROSITE" id="PS50075"/>
    </source>
</evidence>
<dbReference type="SUPFAM" id="SSF47336">
    <property type="entry name" value="ACP-like"/>
    <property type="match status" value="1"/>
</dbReference>
<dbReference type="AlphaFoldDB" id="A0AA42CI02"/>
<protein>
    <submittedName>
        <fullName evidence="2">Acyl carrier protein</fullName>
    </submittedName>
</protein>
<dbReference type="Gene3D" id="1.10.1200.10">
    <property type="entry name" value="ACP-like"/>
    <property type="match status" value="1"/>
</dbReference>
<sequence length="78" mass="8704">MNAAEAKRLVFDVLSRIAPEADLAVLPGAAHMREELDLDSMDFLNFISALHERTRVDIPEADYPKLFTLDGAVAYLSR</sequence>
<accession>A0AA42CI02</accession>
<proteinExistence type="predicted"/>
<reference evidence="2" key="1">
    <citation type="submission" date="2022-09" db="EMBL/GenBank/DDBJ databases">
        <title>Rhodovastum sp. nov. RN2-1 isolated from soil in Seongnam, South Korea.</title>
        <authorList>
            <person name="Le N.T."/>
        </authorList>
    </citation>
    <scope>NUCLEOTIDE SEQUENCE</scope>
    <source>
        <strain evidence="2">RN2-1</strain>
    </source>
</reference>
<dbReference type="PROSITE" id="PS50075">
    <property type="entry name" value="CARRIER"/>
    <property type="match status" value="1"/>
</dbReference>
<gene>
    <name evidence="2" type="ORF">OL599_12525</name>
</gene>
<dbReference type="InterPro" id="IPR036736">
    <property type="entry name" value="ACP-like_sf"/>
</dbReference>
<evidence type="ECO:0000313" key="3">
    <source>
        <dbReference type="Proteomes" id="UP001165679"/>
    </source>
</evidence>
<name>A0AA42CI02_9PROT</name>
<dbReference type="InterPro" id="IPR009081">
    <property type="entry name" value="PP-bd_ACP"/>
</dbReference>